<accession>A0A4E0RS95</accession>
<name>A0A4E0RS95_FASHE</name>
<sequence length="475" mass="54004">MPRDSVYMPDLVPVVRQKHVYSEPPTRRRTRYLSDSPKLSHGRVHVYDMHSQPPTSVTTKFVPRKEYIPIGNRARSNSTSRISEVPIRTSRIQTMQNLVPPKSREIYALIDGNNPSRHSLPIMNDYDSAVIRPQPVVRAQPKQRQSNWSNIYNLDPPQKLRSQSIPDLSTSNPSRKNYPITIIETEPTVNEVIISRNPKPNDITSTIYIPQGRSMSALPTEASKRPDPPYPVIHTGEPQVRINRETPYPREISTVFPTKHTAEPMKSVPPRMHSDASSVATVSQFNPVSRPAMHNRSMFYSPQDTTYIIDSSYPGVSKRVTQPNTHAKIEHETPTNPVLITVWSENDSRLPYNGENKQLVSSKKQSKINQMGPPMLFSDLETDSDTSETITRIYQVIAPEPMVKTMHPNTKLSFKPRVTESQTNLSEPLERIRSNEAVTLLNPNDPDGPKLSDQGPVFLYASRWRHNTRNAHYSD</sequence>
<proteinExistence type="predicted"/>
<reference evidence="2" key="1">
    <citation type="submission" date="2019-03" db="EMBL/GenBank/DDBJ databases">
        <title>Improved annotation for the trematode Fasciola hepatica.</title>
        <authorList>
            <person name="Choi Y.-J."/>
            <person name="Martin J."/>
            <person name="Mitreva M."/>
        </authorList>
    </citation>
    <scope>NUCLEOTIDE SEQUENCE [LARGE SCALE GENOMIC DNA]</scope>
</reference>
<protein>
    <submittedName>
        <fullName evidence="2">Uncharacterized protein</fullName>
    </submittedName>
</protein>
<dbReference type="EMBL" id="JXXN02000010">
    <property type="protein sequence ID" value="THD29084.1"/>
    <property type="molecule type" value="Genomic_DNA"/>
</dbReference>
<organism evidence="2 3">
    <name type="scientific">Fasciola hepatica</name>
    <name type="common">Liver fluke</name>
    <dbReference type="NCBI Taxonomy" id="6192"/>
    <lineage>
        <taxon>Eukaryota</taxon>
        <taxon>Metazoa</taxon>
        <taxon>Spiralia</taxon>
        <taxon>Lophotrochozoa</taxon>
        <taxon>Platyhelminthes</taxon>
        <taxon>Trematoda</taxon>
        <taxon>Digenea</taxon>
        <taxon>Plagiorchiida</taxon>
        <taxon>Echinostomata</taxon>
        <taxon>Echinostomatoidea</taxon>
        <taxon>Fasciolidae</taxon>
        <taxon>Fasciola</taxon>
    </lineage>
</organism>
<feature type="region of interest" description="Disordered" evidence="1">
    <location>
        <begin position="137"/>
        <end position="173"/>
    </location>
</feature>
<evidence type="ECO:0000256" key="1">
    <source>
        <dbReference type="SAM" id="MobiDB-lite"/>
    </source>
</evidence>
<dbReference type="Proteomes" id="UP000230066">
    <property type="component" value="Unassembled WGS sequence"/>
</dbReference>
<gene>
    <name evidence="2" type="ORF">D915_000061</name>
</gene>
<dbReference type="AlphaFoldDB" id="A0A4E0RS95"/>
<feature type="compositionally biased region" description="Polar residues" evidence="1">
    <location>
        <begin position="142"/>
        <end position="152"/>
    </location>
</feature>
<comment type="caution">
    <text evidence="2">The sequence shown here is derived from an EMBL/GenBank/DDBJ whole genome shotgun (WGS) entry which is preliminary data.</text>
</comment>
<keyword evidence="3" id="KW-1185">Reference proteome</keyword>
<evidence type="ECO:0000313" key="2">
    <source>
        <dbReference type="EMBL" id="THD29084.1"/>
    </source>
</evidence>
<evidence type="ECO:0000313" key="3">
    <source>
        <dbReference type="Proteomes" id="UP000230066"/>
    </source>
</evidence>
<feature type="compositionally biased region" description="Polar residues" evidence="1">
    <location>
        <begin position="160"/>
        <end position="173"/>
    </location>
</feature>